<evidence type="ECO:0000313" key="10">
    <source>
        <dbReference type="Proteomes" id="UP000694397"/>
    </source>
</evidence>
<dbReference type="Pfam" id="PF00042">
    <property type="entry name" value="Globin"/>
    <property type="match status" value="1"/>
</dbReference>
<dbReference type="GO" id="GO:0005833">
    <property type="term" value="C:hemoglobin complex"/>
    <property type="evidence" value="ECO:0007669"/>
    <property type="project" value="InterPro"/>
</dbReference>
<keyword evidence="4 7" id="KW-0561">Oxygen transport</keyword>
<dbReference type="Gene3D" id="1.10.490.10">
    <property type="entry name" value="Globins"/>
    <property type="match status" value="1"/>
</dbReference>
<reference evidence="9 10" key="1">
    <citation type="submission" date="2019-04" db="EMBL/GenBank/DDBJ databases">
        <authorList>
            <consortium name="Wellcome Sanger Institute Data Sharing"/>
        </authorList>
    </citation>
    <scope>NUCLEOTIDE SEQUENCE [LARGE SCALE GENOMIC DNA]</scope>
</reference>
<protein>
    <recommendedName>
        <fullName evidence="8">Globin domain-containing protein</fullName>
    </recommendedName>
</protein>
<dbReference type="PANTHER" id="PTHR11442:SF7">
    <property type="entry name" value="HEMOGLOBIN SUBUNIT EPSILON"/>
    <property type="match status" value="1"/>
</dbReference>
<keyword evidence="10" id="KW-1185">Reference proteome</keyword>
<keyword evidence="2 7" id="KW-0813">Transport</keyword>
<dbReference type="FunFam" id="1.10.490.10:FF:000001">
    <property type="entry name" value="Hemoglobin subunit beta"/>
    <property type="match status" value="1"/>
</dbReference>
<dbReference type="SUPFAM" id="SSF46458">
    <property type="entry name" value="Globin-like"/>
    <property type="match status" value="1"/>
</dbReference>
<reference evidence="9" key="3">
    <citation type="submission" date="2025-09" db="UniProtKB">
        <authorList>
            <consortium name="Ensembl"/>
        </authorList>
    </citation>
    <scope>IDENTIFICATION</scope>
</reference>
<organism evidence="9 10">
    <name type="scientific">Scleropages formosus</name>
    <name type="common">Asian bonytongue</name>
    <name type="synonym">Osteoglossum formosum</name>
    <dbReference type="NCBI Taxonomy" id="113540"/>
    <lineage>
        <taxon>Eukaryota</taxon>
        <taxon>Metazoa</taxon>
        <taxon>Chordata</taxon>
        <taxon>Craniata</taxon>
        <taxon>Vertebrata</taxon>
        <taxon>Euteleostomi</taxon>
        <taxon>Actinopterygii</taxon>
        <taxon>Neopterygii</taxon>
        <taxon>Teleostei</taxon>
        <taxon>Osteoglossocephala</taxon>
        <taxon>Osteoglossomorpha</taxon>
        <taxon>Osteoglossiformes</taxon>
        <taxon>Osteoglossidae</taxon>
        <taxon>Scleropages</taxon>
    </lineage>
</organism>
<gene>
    <name evidence="9" type="primary">LOC108939755</name>
</gene>
<dbReference type="InterPro" id="IPR012292">
    <property type="entry name" value="Globin/Proto"/>
</dbReference>
<dbReference type="GO" id="GO:0031838">
    <property type="term" value="C:haptoglobin-hemoglobin complex"/>
    <property type="evidence" value="ECO:0007669"/>
    <property type="project" value="TreeGrafter"/>
</dbReference>
<dbReference type="GO" id="GO:0072562">
    <property type="term" value="C:blood microparticle"/>
    <property type="evidence" value="ECO:0007669"/>
    <property type="project" value="TreeGrafter"/>
</dbReference>
<dbReference type="GO" id="GO:0004601">
    <property type="term" value="F:peroxidase activity"/>
    <property type="evidence" value="ECO:0007669"/>
    <property type="project" value="TreeGrafter"/>
</dbReference>
<evidence type="ECO:0000256" key="1">
    <source>
        <dbReference type="ARBA" id="ARBA00008705"/>
    </source>
</evidence>
<proteinExistence type="inferred from homology"/>
<dbReference type="GO" id="GO:0020037">
    <property type="term" value="F:heme binding"/>
    <property type="evidence" value="ECO:0007669"/>
    <property type="project" value="InterPro"/>
</dbReference>
<evidence type="ECO:0000256" key="5">
    <source>
        <dbReference type="ARBA" id="ARBA00022723"/>
    </source>
</evidence>
<comment type="similarity">
    <text evidence="1 7">Belongs to the globin family.</text>
</comment>
<dbReference type="GO" id="GO:0019825">
    <property type="term" value="F:oxygen binding"/>
    <property type="evidence" value="ECO:0007669"/>
    <property type="project" value="InterPro"/>
</dbReference>
<evidence type="ECO:0000256" key="7">
    <source>
        <dbReference type="RuleBase" id="RU000356"/>
    </source>
</evidence>
<dbReference type="PANTHER" id="PTHR11442">
    <property type="entry name" value="HEMOGLOBIN FAMILY MEMBER"/>
    <property type="match status" value="1"/>
</dbReference>
<keyword evidence="5" id="KW-0479">Metal-binding</keyword>
<dbReference type="GO" id="GO:0043177">
    <property type="term" value="F:organic acid binding"/>
    <property type="evidence" value="ECO:0007669"/>
    <property type="project" value="TreeGrafter"/>
</dbReference>
<keyword evidence="3 7" id="KW-0349">Heme</keyword>
<dbReference type="InterPro" id="IPR009050">
    <property type="entry name" value="Globin-like_sf"/>
</dbReference>
<dbReference type="InterPro" id="IPR002337">
    <property type="entry name" value="Hemoglobin_b"/>
</dbReference>
<dbReference type="GO" id="GO:0042744">
    <property type="term" value="P:hydrogen peroxide catabolic process"/>
    <property type="evidence" value="ECO:0007669"/>
    <property type="project" value="TreeGrafter"/>
</dbReference>
<dbReference type="PROSITE" id="PS01033">
    <property type="entry name" value="GLOBIN"/>
    <property type="match status" value="1"/>
</dbReference>
<name>A0A8C9SCA5_SCLFO</name>
<dbReference type="GO" id="GO:0005344">
    <property type="term" value="F:oxygen carrier activity"/>
    <property type="evidence" value="ECO:0007669"/>
    <property type="project" value="UniProtKB-KW"/>
</dbReference>
<dbReference type="GO" id="GO:0031720">
    <property type="term" value="F:haptoglobin binding"/>
    <property type="evidence" value="ECO:0007669"/>
    <property type="project" value="TreeGrafter"/>
</dbReference>
<accession>A0A8C9SCA5</accession>
<dbReference type="PRINTS" id="PR00814">
    <property type="entry name" value="BETAHAEM"/>
</dbReference>
<evidence type="ECO:0000259" key="8">
    <source>
        <dbReference type="PROSITE" id="PS01033"/>
    </source>
</evidence>
<keyword evidence="6" id="KW-0408">Iron</keyword>
<evidence type="ECO:0000256" key="6">
    <source>
        <dbReference type="ARBA" id="ARBA00023004"/>
    </source>
</evidence>
<sequence>MRLVSHRGGEIRPTRSVRARVALAARLSLSLSHTHTHTHTHCAGSMVVDWTEAERRAVTYVWEKIDIDVIGPQAVASVLIVYPWTQRYFGAFGNISSVSAILSNPKVAAHGKVVLNALGLAVKNMDNIKATYAKLSEFHSEKVNVDPDNFRLLADCITIVIATKLGSDFPPDVQAAWHKFLDIVVSALSREYH</sequence>
<dbReference type="InterPro" id="IPR050056">
    <property type="entry name" value="Hemoglobin_oxygen_transport"/>
</dbReference>
<dbReference type="Proteomes" id="UP000694397">
    <property type="component" value="Chromosome 20"/>
</dbReference>
<evidence type="ECO:0000313" key="9">
    <source>
        <dbReference type="Ensembl" id="ENSSFOP00015028652.2"/>
    </source>
</evidence>
<reference evidence="9" key="2">
    <citation type="submission" date="2025-08" db="UniProtKB">
        <authorList>
            <consortium name="Ensembl"/>
        </authorList>
    </citation>
    <scope>IDENTIFICATION</scope>
</reference>
<dbReference type="CDD" id="cd08925">
    <property type="entry name" value="Hb-beta-like"/>
    <property type="match status" value="1"/>
</dbReference>
<evidence type="ECO:0000256" key="4">
    <source>
        <dbReference type="ARBA" id="ARBA00022621"/>
    </source>
</evidence>
<dbReference type="GO" id="GO:0046872">
    <property type="term" value="F:metal ion binding"/>
    <property type="evidence" value="ECO:0007669"/>
    <property type="project" value="UniProtKB-KW"/>
</dbReference>
<dbReference type="OrthoDB" id="9886081at2759"/>
<dbReference type="AlphaFoldDB" id="A0A8C9SCA5"/>
<dbReference type="InterPro" id="IPR000971">
    <property type="entry name" value="Globin"/>
</dbReference>
<feature type="domain" description="Globin" evidence="8">
    <location>
        <begin position="49"/>
        <end position="193"/>
    </location>
</feature>
<evidence type="ECO:0000256" key="3">
    <source>
        <dbReference type="ARBA" id="ARBA00022617"/>
    </source>
</evidence>
<dbReference type="Ensembl" id="ENSSFOT00015028976.2">
    <property type="protein sequence ID" value="ENSSFOP00015028652.2"/>
    <property type="gene ID" value="ENSSFOG00015018406.2"/>
</dbReference>
<dbReference type="GeneTree" id="ENSGT00940000157809"/>
<evidence type="ECO:0000256" key="2">
    <source>
        <dbReference type="ARBA" id="ARBA00022448"/>
    </source>
</evidence>